<evidence type="ECO:0000256" key="1">
    <source>
        <dbReference type="ARBA" id="ARBA00004167"/>
    </source>
</evidence>
<dbReference type="PANTHER" id="PTHR30386:SF26">
    <property type="entry name" value="TRANSPORT PROTEIN COMB"/>
    <property type="match status" value="1"/>
</dbReference>
<keyword evidence="5" id="KW-0175">Coiled coil</keyword>
<dbReference type="Gene3D" id="1.10.287.470">
    <property type="entry name" value="Helix hairpin bin"/>
    <property type="match status" value="1"/>
</dbReference>
<dbReference type="Pfam" id="PF25917">
    <property type="entry name" value="BSH_RND"/>
    <property type="match status" value="1"/>
</dbReference>
<feature type="coiled-coil region" evidence="5">
    <location>
        <begin position="83"/>
        <end position="110"/>
    </location>
</feature>
<keyword evidence="3" id="KW-1133">Transmembrane helix</keyword>
<dbReference type="eggNOG" id="COG1566">
    <property type="taxonomic scope" value="Bacteria"/>
</dbReference>
<dbReference type="KEGG" id="tam:Theam_0860"/>
<name>E8T6P3_THEA1</name>
<gene>
    <name evidence="7" type="ordered locus">Theam_0860</name>
</gene>
<comment type="subcellular location">
    <subcellularLocation>
        <location evidence="1">Membrane</location>
        <topology evidence="1">Single-pass membrane protein</topology>
    </subcellularLocation>
</comment>
<dbReference type="STRING" id="648996.Theam_0860"/>
<dbReference type="AlphaFoldDB" id="E8T6P3"/>
<dbReference type="SUPFAM" id="SSF111369">
    <property type="entry name" value="HlyD-like secretion proteins"/>
    <property type="match status" value="2"/>
</dbReference>
<dbReference type="InterPro" id="IPR050739">
    <property type="entry name" value="MFP"/>
</dbReference>
<dbReference type="RefSeq" id="WP_013537613.1">
    <property type="nucleotide sequence ID" value="NC_014926.1"/>
</dbReference>
<dbReference type="HOGENOM" id="CLU_018816_15_1_0"/>
<proteinExistence type="predicted"/>
<evidence type="ECO:0000256" key="4">
    <source>
        <dbReference type="ARBA" id="ARBA00023136"/>
    </source>
</evidence>
<evidence type="ECO:0000256" key="2">
    <source>
        <dbReference type="ARBA" id="ARBA00022692"/>
    </source>
</evidence>
<dbReference type="Proteomes" id="UP000006362">
    <property type="component" value="Chromosome"/>
</dbReference>
<evidence type="ECO:0000313" key="7">
    <source>
        <dbReference type="EMBL" id="ADU96827.1"/>
    </source>
</evidence>
<reference evidence="7" key="1">
    <citation type="submission" date="2011-01" db="EMBL/GenBank/DDBJ databases">
        <title>Complete sequence of chromosome of Thermovibrio ammonificans HB-1.</title>
        <authorList>
            <consortium name="US DOE Joint Genome Institute"/>
            <person name="Lucas S."/>
            <person name="Copeland A."/>
            <person name="Lapidus A."/>
            <person name="Cheng J.-F."/>
            <person name="Goodwin L."/>
            <person name="Pitluck S."/>
            <person name="Davenport K."/>
            <person name="Detter J.C."/>
            <person name="Han C."/>
            <person name="Tapia R."/>
            <person name="Land M."/>
            <person name="Hauser L."/>
            <person name="Kyrpides N."/>
            <person name="Ivanova N."/>
            <person name="Ovchinnikova G."/>
            <person name="Vetriani C."/>
            <person name="Woyke T."/>
        </authorList>
    </citation>
    <scope>NUCLEOTIDE SEQUENCE [LARGE SCALE GENOMIC DNA]</scope>
    <source>
        <strain evidence="7">HB-1</strain>
    </source>
</reference>
<evidence type="ECO:0000256" key="5">
    <source>
        <dbReference type="SAM" id="Coils"/>
    </source>
</evidence>
<evidence type="ECO:0000256" key="3">
    <source>
        <dbReference type="ARBA" id="ARBA00022989"/>
    </source>
</evidence>
<organism evidence="7 8">
    <name type="scientific">Thermovibrio ammonificans (strain DSM 15698 / JCM 12110 / HB-1)</name>
    <dbReference type="NCBI Taxonomy" id="648996"/>
    <lineage>
        <taxon>Bacteria</taxon>
        <taxon>Pseudomonadati</taxon>
        <taxon>Aquificota</taxon>
        <taxon>Aquificia</taxon>
        <taxon>Desulfurobacteriales</taxon>
        <taxon>Desulfurobacteriaceae</taxon>
        <taxon>Thermovibrio</taxon>
    </lineage>
</organism>
<dbReference type="EMBL" id="CP002444">
    <property type="protein sequence ID" value="ADU96827.1"/>
    <property type="molecule type" value="Genomic_DNA"/>
</dbReference>
<accession>E8T6P3</accession>
<dbReference type="OrthoDB" id="9811754at2"/>
<dbReference type="Gene3D" id="2.40.50.100">
    <property type="match status" value="1"/>
</dbReference>
<keyword evidence="4" id="KW-0472">Membrane</keyword>
<dbReference type="PANTHER" id="PTHR30386">
    <property type="entry name" value="MEMBRANE FUSION SUBUNIT OF EMRAB-TOLC MULTIDRUG EFFLUX PUMP"/>
    <property type="match status" value="1"/>
</dbReference>
<evidence type="ECO:0000313" key="8">
    <source>
        <dbReference type="Proteomes" id="UP000006362"/>
    </source>
</evidence>
<dbReference type="GO" id="GO:0016020">
    <property type="term" value="C:membrane"/>
    <property type="evidence" value="ECO:0007669"/>
    <property type="project" value="UniProtKB-SubCell"/>
</dbReference>
<feature type="coiled-coil region" evidence="5">
    <location>
        <begin position="206"/>
        <end position="281"/>
    </location>
</feature>
<keyword evidence="2" id="KW-0812">Transmembrane</keyword>
<keyword evidence="8" id="KW-1185">Reference proteome</keyword>
<protein>
    <submittedName>
        <fullName evidence="7">Secretion protein HlyD family protein</fullName>
    </submittedName>
</protein>
<sequence length="420" mass="47026">MRRLFTLLGLVAVLTVTAWFGYFLYLHYRFVVTDNAFQSANFTAVSTEDVSGKIVKLYVKEFQRVSKGQPLFKVDDSSYRERLRQVEAQLKAVDAQIEAAKLRLSRLQVQLPASVGEAEAALSGAKASVSALGRQLSEAEANYRATLAQAQAAVPAARSALEAAKVDLERWRRRLERYRALYERRVISLQQFEDVKAAYYKALSAYRAAESRLVQADSSLKKAEALKEQVKALEARLKAVRAKVVAYGQRLKASEASLKQIEETRALLKELLARRKALVAQEAQVKLLLSHTLVRSPVSGFVAKRWKEVGDFTSPGLPVFSVYDPSSFYVLAWIDEDKVRFIRNGTEGRVELETCGRSFKARVVAVGRSAGSVFALIPRDTSQGEYTRVVQRVPVKIKVFNVPLECVKPGTNVTVYLRKR</sequence>
<dbReference type="Gene3D" id="2.40.30.170">
    <property type="match status" value="1"/>
</dbReference>
<evidence type="ECO:0000259" key="6">
    <source>
        <dbReference type="Pfam" id="PF25917"/>
    </source>
</evidence>
<feature type="domain" description="Multidrug resistance protein MdtA-like barrel-sandwich hybrid" evidence="6">
    <location>
        <begin position="49"/>
        <end position="316"/>
    </location>
</feature>
<dbReference type="InterPro" id="IPR058625">
    <property type="entry name" value="MdtA-like_BSH"/>
</dbReference>